<proteinExistence type="predicted"/>
<organism evidence="1 2">
    <name type="scientific">Enterobacter hormaechei</name>
    <dbReference type="NCBI Taxonomy" id="158836"/>
    <lineage>
        <taxon>Bacteria</taxon>
        <taxon>Pseudomonadati</taxon>
        <taxon>Pseudomonadota</taxon>
        <taxon>Gammaproteobacteria</taxon>
        <taxon>Enterobacterales</taxon>
        <taxon>Enterobacteriaceae</taxon>
        <taxon>Enterobacter</taxon>
        <taxon>Enterobacter cloacae complex</taxon>
    </lineage>
</organism>
<accession>A0A2J0PY53</accession>
<dbReference type="EMBL" id="NEEW01000006">
    <property type="protein sequence ID" value="PJD84206.1"/>
    <property type="molecule type" value="Genomic_DNA"/>
</dbReference>
<dbReference type="OrthoDB" id="6555898at2"/>
<evidence type="ECO:0000313" key="1">
    <source>
        <dbReference type="EMBL" id="PJD84206.1"/>
    </source>
</evidence>
<evidence type="ECO:0000313" key="2">
    <source>
        <dbReference type="Proteomes" id="UP000229974"/>
    </source>
</evidence>
<dbReference type="RefSeq" id="WP_042945971.1">
    <property type="nucleotide sequence ID" value="NZ_CP196282.1"/>
</dbReference>
<dbReference type="AlphaFoldDB" id="A0A2J0PY53"/>
<dbReference type="Proteomes" id="UP000229974">
    <property type="component" value="Unassembled WGS sequence"/>
</dbReference>
<sequence length="196" mass="22668">MSVVETLREFSEVWKLFSEIPDDATLNVELASLYLGISVKSLARYRQNGGGPAYIQYQVENSKARNQRVNYLLKDLRAWRDNHKVQNTMHAAQIRGLTFTSLTDLCEPHPFWLSNFSGQKIISHALTTSDDLFRKLLSEPNVDIVWISVEQAIFKEWENKNERIIWHNIFITILNNLSYASEAAQERYTMNDVLGS</sequence>
<name>A0A2J0PY53_9ENTR</name>
<comment type="caution">
    <text evidence="1">The sequence shown here is derived from an EMBL/GenBank/DDBJ whole genome shotgun (WGS) entry which is preliminary data.</text>
</comment>
<reference evidence="1 2" key="1">
    <citation type="journal article" date="2017" name="J. Antimicrob. Chemother.">
        <title>Characterization of the population structure, drug resistance mechanisms and plasmids of the community-associated Enterobacter cloacae complex in China.</title>
        <authorList>
            <person name="Zhou K."/>
            <person name="Yu W."/>
            <person name="Cao X."/>
            <person name="Shen P."/>
            <person name="Lu H."/>
            <person name="Luo Q."/>
            <person name="Rossen J.W.A."/>
            <person name="Xiao Y."/>
        </authorList>
    </citation>
    <scope>NUCLEOTIDE SEQUENCE [LARGE SCALE GENOMIC DNA]</scope>
    <source>
        <strain evidence="1 2">ECC904</strain>
    </source>
</reference>
<protein>
    <submittedName>
        <fullName evidence="1">Uncharacterized protein</fullName>
    </submittedName>
</protein>
<gene>
    <name evidence="1" type="ORF">B9Q30_13695</name>
</gene>